<dbReference type="AlphaFoldDB" id="A0A1H9ML01"/>
<dbReference type="CDD" id="cd00586">
    <property type="entry name" value="4HBT"/>
    <property type="match status" value="1"/>
</dbReference>
<comment type="similarity">
    <text evidence="1">Belongs to the 4-hydroxybenzoyl-CoA thioesterase family.</text>
</comment>
<reference evidence="3 4" key="1">
    <citation type="submission" date="2016-10" db="EMBL/GenBank/DDBJ databases">
        <authorList>
            <person name="de Groot N.N."/>
        </authorList>
    </citation>
    <scope>NUCLEOTIDE SEQUENCE [LARGE SCALE GENOMIC DNA]</scope>
    <source>
        <strain evidence="3 4">LMG 27941</strain>
    </source>
</reference>
<dbReference type="InterPro" id="IPR050563">
    <property type="entry name" value="4-hydroxybenzoyl-CoA_TE"/>
</dbReference>
<dbReference type="PANTHER" id="PTHR31793">
    <property type="entry name" value="4-HYDROXYBENZOYL-COA THIOESTERASE FAMILY MEMBER"/>
    <property type="match status" value="1"/>
</dbReference>
<dbReference type="SUPFAM" id="SSF54637">
    <property type="entry name" value="Thioesterase/thiol ester dehydrase-isomerase"/>
    <property type="match status" value="1"/>
</dbReference>
<name>A0A1H9ML01_9PSED</name>
<evidence type="ECO:0000313" key="4">
    <source>
        <dbReference type="Proteomes" id="UP000199221"/>
    </source>
</evidence>
<dbReference type="PANTHER" id="PTHR31793:SF27">
    <property type="entry name" value="NOVEL THIOESTERASE SUPERFAMILY DOMAIN AND SAPOSIN A-TYPE DOMAIN CONTAINING PROTEIN (0610012H03RIK)"/>
    <property type="match status" value="1"/>
</dbReference>
<dbReference type="Gene3D" id="3.10.129.10">
    <property type="entry name" value="Hotdog Thioesterase"/>
    <property type="match status" value="1"/>
</dbReference>
<protein>
    <submittedName>
        <fullName evidence="3">Acyl-CoA thioester hydrolase</fullName>
    </submittedName>
</protein>
<evidence type="ECO:0000256" key="1">
    <source>
        <dbReference type="ARBA" id="ARBA00005953"/>
    </source>
</evidence>
<dbReference type="Pfam" id="PF13279">
    <property type="entry name" value="4HBT_2"/>
    <property type="match status" value="1"/>
</dbReference>
<evidence type="ECO:0000256" key="2">
    <source>
        <dbReference type="ARBA" id="ARBA00022801"/>
    </source>
</evidence>
<accession>A0A1H9ML01</accession>
<dbReference type="Proteomes" id="UP000199221">
    <property type="component" value="Unassembled WGS sequence"/>
</dbReference>
<sequence>MEAIQYRQNLFHLQGTHQNADGPMTESPQRSAFSHFHPILTRPQDNDHNGHLAGSTVHACFETAIQAFLVEQAELDLRDGELAGFVVSSAADFFALPGFPDVLEVGLGVTRLAGSTVEFRLALFRPGEAEACAAGSMVQVFIERASGRPAALPETLQLILAGLSLNR</sequence>
<evidence type="ECO:0000313" key="3">
    <source>
        <dbReference type="EMBL" id="SER23833.1"/>
    </source>
</evidence>
<dbReference type="InterPro" id="IPR029069">
    <property type="entry name" value="HotDog_dom_sf"/>
</dbReference>
<keyword evidence="2 3" id="KW-0378">Hydrolase</keyword>
<organism evidence="3 4">
    <name type="scientific">Pseudomonas soli</name>
    <dbReference type="NCBI Taxonomy" id="1306993"/>
    <lineage>
        <taxon>Bacteria</taxon>
        <taxon>Pseudomonadati</taxon>
        <taxon>Pseudomonadota</taxon>
        <taxon>Gammaproteobacteria</taxon>
        <taxon>Pseudomonadales</taxon>
        <taxon>Pseudomonadaceae</taxon>
        <taxon>Pseudomonas</taxon>
    </lineage>
</organism>
<proteinExistence type="inferred from homology"/>
<dbReference type="GO" id="GO:0047617">
    <property type="term" value="F:fatty acyl-CoA hydrolase activity"/>
    <property type="evidence" value="ECO:0007669"/>
    <property type="project" value="TreeGrafter"/>
</dbReference>
<dbReference type="EMBL" id="FOEQ01000006">
    <property type="protein sequence ID" value="SER23833.1"/>
    <property type="molecule type" value="Genomic_DNA"/>
</dbReference>
<gene>
    <name evidence="3" type="ORF">SAMN05216230_106245</name>
</gene>